<protein>
    <submittedName>
        <fullName evidence="1">Uncharacterized protein</fullName>
    </submittedName>
</protein>
<proteinExistence type="predicted"/>
<name>A0A6S6W9N9_9PLEO</name>
<reference evidence="1" key="1">
    <citation type="submission" date="2021-02" db="EMBL/GenBank/DDBJ databases">
        <authorList>
            <person name="Syme A R."/>
            <person name="Syme A R."/>
            <person name="Moolhuijzen P."/>
        </authorList>
    </citation>
    <scope>NUCLEOTIDE SEQUENCE</scope>
    <source>
        <strain evidence="1">W1-1</strain>
    </source>
</reference>
<dbReference type="Proteomes" id="UP000472372">
    <property type="component" value="Chromosome 7"/>
</dbReference>
<evidence type="ECO:0000313" key="1">
    <source>
        <dbReference type="EMBL" id="CAE7196578.1"/>
    </source>
</evidence>
<dbReference type="AlphaFoldDB" id="A0A6S6W9N9"/>
<evidence type="ECO:0000313" key="2">
    <source>
        <dbReference type="Proteomes" id="UP000472372"/>
    </source>
</evidence>
<dbReference type="EMBL" id="HG992983">
    <property type="protein sequence ID" value="CAE7196578.1"/>
    <property type="molecule type" value="Genomic_DNA"/>
</dbReference>
<gene>
    <name evidence="1" type="ORF">PTTW11_08397</name>
</gene>
<sequence length="154" mass="16323">MMFPNPLVFAAFLVGTVFTAPHPHVGMVDNEVARDVGAVFTQPHFQSPATFLLLNKASPQCMPLAAVKVMSVQVCVEAVKCDFYKGMGCGIGSGEKPVFTVGCGDVAEVPPSLVAVYKSYKCQLALNHAIDGQATVELPTTPHDPDQDVVSGMQ</sequence>
<organism evidence="1 2">
    <name type="scientific">Pyrenophora teres f. teres</name>
    <dbReference type="NCBI Taxonomy" id="97479"/>
    <lineage>
        <taxon>Eukaryota</taxon>
        <taxon>Fungi</taxon>
        <taxon>Dikarya</taxon>
        <taxon>Ascomycota</taxon>
        <taxon>Pezizomycotina</taxon>
        <taxon>Dothideomycetes</taxon>
        <taxon>Pleosporomycetidae</taxon>
        <taxon>Pleosporales</taxon>
        <taxon>Pleosporineae</taxon>
        <taxon>Pleosporaceae</taxon>
        <taxon>Pyrenophora</taxon>
    </lineage>
</organism>
<accession>A0A6S6W9N9</accession>